<evidence type="ECO:0000313" key="2">
    <source>
        <dbReference type="Proteomes" id="UP000789525"/>
    </source>
</evidence>
<gene>
    <name evidence="1" type="ORF">ACOLOM_LOCUS3304</name>
</gene>
<sequence length="1345" mass="146968">MHRFRKKADLKKQRPNQLNENTEGDGTQPSPLASTSYTELPADFRTSLILPQLTKRFSVLRKGEIASPANNSVVKNIIAENVSIADTGTAVIKGGDDNPIVADGINNNSIAVGVSRKQSSNGSSNTNSGQSLSSNIFDDDVSTSNSLSSLSSTSTSVHTSLPNSLMINDSNNVQEISSARKFYGATITSSVIYQPYSKRSSRHDSSQPLTSSQPSYVIKSANESNVRIVNNDGEIDGNNDDNDDQKGDTFTNPSTMSNVESRVNELDDNSGNRISISDNLAKYTPLPSLRLSGDYLNQTLKDPNYDGDKSNTPSRASLTKFLTNGDGDGTYPPPSPRSPLDKLSDGLRNLSLQSLVESTLIDDENSSQLTFNFTPEPPSPQQTTTIDDVSNSVSGDRSLLSPMATRQLIHSKSLPSLHSANRNSPSSPSTIYSPSRVMNLRNSNSSGGTFGTSFNSGSPSTPDKHYDVDYEADDDSLKPSSSVYPGLSHHYGDYDVQGFRESSGSGTTVSQFSTSSSGAQIVNVVIESQVKLPLRNAVAPPKPQPPPLSLTDTLIASGQSDIAHQVMAIRRAQNSGHNNPNLTSKNPLSKRSKQKIFSAKTISGPKLISSSSNVKSVPIVTLGNEDDKSDKFRRKFSLRENESGIGKSLRRIKDVFTNDNEENRGSVFGRRSKNGDGLSPNSSVKKLPKKFVSEEDLSQLYIKENKGTGFVKRRAFSTREHRPNESLRRDIRNNLTLFTDDKATRNLGYGDEGSVQNSIHNFSTSSEENISITGGYWNTASESDLTEDSVSKMAKPRKVADERQPMYDIDALKRHMESVTSYSSKKKDQYISRQDSISASDPSSTTKKSSRDPLMSEIREEEIGQLNSARPSDNPRIPTPKLKVDIPTESTQSLQSPPAQSANSDSRWGITGSESNPNSPLSSYSPVSTTSSSPPPILPRNPLRNSNEKNRQLLNRTISLNRNGSIASSSTSGSDERRDSRDSRTSSNSKSSDINLLQVPSLRTSITEETVENQNGSTAVTPRKQKNKVVRRTIIITKPNLPPLPEVETSSADTPSPPTTKIVNLKSTKTKFEGIFRLGNPDDANVSTNRSSDSIDATNDSIGIVESKNVRKSSDSSNQLSVPSARTSLSRPPTPIPSLSIRESVIEPPYGIPIPPIPLPHRLSVASKRASRSSTISAHSTSSKYRKSVGGKSVHSSYGESLFDYYNYSDQEGADDEGEENRDVKRKTGAIDSSQWSIIRDKEFDEDDLTPEAASFTMPMKDEHLLADQQLVEVLEMEDGSFVWQVVNGLRGEDRFSYYYDGSGDENQLRSQELYGERDFMDYDEEDEDYHTYGGVLPSPLHLPG</sequence>
<dbReference type="EMBL" id="CAJVPT010004855">
    <property type="protein sequence ID" value="CAG8513000.1"/>
    <property type="molecule type" value="Genomic_DNA"/>
</dbReference>
<reference evidence="1" key="1">
    <citation type="submission" date="2021-06" db="EMBL/GenBank/DDBJ databases">
        <authorList>
            <person name="Kallberg Y."/>
            <person name="Tangrot J."/>
            <person name="Rosling A."/>
        </authorList>
    </citation>
    <scope>NUCLEOTIDE SEQUENCE</scope>
    <source>
        <strain evidence="1">CL356</strain>
    </source>
</reference>
<protein>
    <submittedName>
        <fullName evidence="1">5646_t:CDS:1</fullName>
    </submittedName>
</protein>
<comment type="caution">
    <text evidence="1">The sequence shown here is derived from an EMBL/GenBank/DDBJ whole genome shotgun (WGS) entry which is preliminary data.</text>
</comment>
<proteinExistence type="predicted"/>
<accession>A0ACA9L8K3</accession>
<name>A0ACA9L8K3_9GLOM</name>
<keyword evidence="2" id="KW-1185">Reference proteome</keyword>
<organism evidence="1 2">
    <name type="scientific">Acaulospora colombiana</name>
    <dbReference type="NCBI Taxonomy" id="27376"/>
    <lineage>
        <taxon>Eukaryota</taxon>
        <taxon>Fungi</taxon>
        <taxon>Fungi incertae sedis</taxon>
        <taxon>Mucoromycota</taxon>
        <taxon>Glomeromycotina</taxon>
        <taxon>Glomeromycetes</taxon>
        <taxon>Diversisporales</taxon>
        <taxon>Acaulosporaceae</taxon>
        <taxon>Acaulospora</taxon>
    </lineage>
</organism>
<feature type="non-terminal residue" evidence="1">
    <location>
        <position position="1345"/>
    </location>
</feature>
<evidence type="ECO:0000313" key="1">
    <source>
        <dbReference type="EMBL" id="CAG8513000.1"/>
    </source>
</evidence>
<dbReference type="Proteomes" id="UP000789525">
    <property type="component" value="Unassembled WGS sequence"/>
</dbReference>